<evidence type="ECO:0000256" key="3">
    <source>
        <dbReference type="ARBA" id="ARBA00022691"/>
    </source>
</evidence>
<comment type="caution">
    <text evidence="5">Lacks conserved residue(s) required for the propagation of feature annotation.</text>
</comment>
<dbReference type="AlphaFoldDB" id="A0A916ZNY7"/>
<evidence type="ECO:0000313" key="7">
    <source>
        <dbReference type="EMBL" id="GGE07025.1"/>
    </source>
</evidence>
<dbReference type="InterPro" id="IPR029063">
    <property type="entry name" value="SAM-dependent_MTases_sf"/>
</dbReference>
<evidence type="ECO:0000256" key="4">
    <source>
        <dbReference type="ARBA" id="ARBA00022884"/>
    </source>
</evidence>
<proteinExistence type="inferred from homology"/>
<comment type="caution">
    <text evidence="7">The sequence shown here is derived from an EMBL/GenBank/DDBJ whole genome shotgun (WGS) entry which is preliminary data.</text>
</comment>
<name>A0A916ZNY7_9FLAO</name>
<organism evidence="7 8">
    <name type="scientific">Psychroflexus salis</name>
    <dbReference type="NCBI Taxonomy" id="1526574"/>
    <lineage>
        <taxon>Bacteria</taxon>
        <taxon>Pseudomonadati</taxon>
        <taxon>Bacteroidota</taxon>
        <taxon>Flavobacteriia</taxon>
        <taxon>Flavobacteriales</taxon>
        <taxon>Flavobacteriaceae</taxon>
        <taxon>Psychroflexus</taxon>
    </lineage>
</organism>
<protein>
    <submittedName>
        <fullName evidence="7">RNA methyltransferase</fullName>
    </submittedName>
</protein>
<dbReference type="InterPro" id="IPR054728">
    <property type="entry name" value="RsmB-like_ferredoxin"/>
</dbReference>
<dbReference type="EMBL" id="BMGL01000003">
    <property type="protein sequence ID" value="GGE07025.1"/>
    <property type="molecule type" value="Genomic_DNA"/>
</dbReference>
<evidence type="ECO:0000256" key="5">
    <source>
        <dbReference type="PROSITE-ProRule" id="PRU01023"/>
    </source>
</evidence>
<evidence type="ECO:0000256" key="2">
    <source>
        <dbReference type="ARBA" id="ARBA00022679"/>
    </source>
</evidence>
<dbReference type="CDD" id="cd02440">
    <property type="entry name" value="AdoMet_MTases"/>
    <property type="match status" value="1"/>
</dbReference>
<gene>
    <name evidence="7" type="primary">rsmB</name>
    <name evidence="7" type="ORF">GCM10010831_05650</name>
</gene>
<keyword evidence="2 5" id="KW-0808">Transferase</keyword>
<dbReference type="GO" id="GO:0001510">
    <property type="term" value="P:RNA methylation"/>
    <property type="evidence" value="ECO:0007669"/>
    <property type="project" value="InterPro"/>
</dbReference>
<dbReference type="Proteomes" id="UP000599688">
    <property type="component" value="Unassembled WGS sequence"/>
</dbReference>
<keyword evidence="8" id="KW-1185">Reference proteome</keyword>
<dbReference type="GO" id="GO:0003723">
    <property type="term" value="F:RNA binding"/>
    <property type="evidence" value="ECO:0007669"/>
    <property type="project" value="UniProtKB-UniRule"/>
</dbReference>
<sequence>MRLHRNLVFAVIDTLDSIFNKEAYADKEISKTLKRDERWGSRDRSFIAETTYDIVRWKRLYSEIADINKHYSRTNLFRLFTVWATLRGIEIPAWKQFEDTPTRKIKGKFDELSKIRKYRESIPDWLDELGEEQLGSDVWEKELAALNQQAPVILRVNTLQTNKAKLQLELEKEGIDTLFIDGFPDALQLSNRANVFATKCFEKGWFEVQDASSQKVSKYLSPKAGMRVVDTCAGAGGKTLHLSAITENKGQLIALDIFPQKLKELKRRAKRAGAHNIETRLIDSTKVIKKLHESADAVLIDAPCTGLGVLRRNPDAKWKLKPSFIEEITNKQQDLLRDYSKIVKKGGTLVYATCSILPIENEKQVEAFLASEDGADFQLAKEEKVLVSETGHDGFYMAKLLKK</sequence>
<dbReference type="PRINTS" id="PR02008">
    <property type="entry name" value="RCMTFAMILY"/>
</dbReference>
<dbReference type="Pfam" id="PF22458">
    <property type="entry name" value="RsmF-B_ferredox"/>
    <property type="match status" value="1"/>
</dbReference>
<feature type="binding site" evidence="5">
    <location>
        <position position="256"/>
    </location>
    <ligand>
        <name>S-adenosyl-L-methionine</name>
        <dbReference type="ChEBI" id="CHEBI:59789"/>
    </ligand>
</feature>
<dbReference type="PROSITE" id="PS51686">
    <property type="entry name" value="SAM_MT_RSMB_NOP"/>
    <property type="match status" value="1"/>
</dbReference>
<feature type="binding site" evidence="5">
    <location>
        <position position="301"/>
    </location>
    <ligand>
        <name>S-adenosyl-L-methionine</name>
        <dbReference type="ChEBI" id="CHEBI:59789"/>
    </ligand>
</feature>
<dbReference type="RefSeq" id="WP_188405258.1">
    <property type="nucleotide sequence ID" value="NZ_BMGL01000003.1"/>
</dbReference>
<dbReference type="SUPFAM" id="SSF53335">
    <property type="entry name" value="S-adenosyl-L-methionine-dependent methyltransferases"/>
    <property type="match status" value="1"/>
</dbReference>
<dbReference type="GO" id="GO:0008173">
    <property type="term" value="F:RNA methyltransferase activity"/>
    <property type="evidence" value="ECO:0007669"/>
    <property type="project" value="InterPro"/>
</dbReference>
<accession>A0A916ZNY7</accession>
<dbReference type="Gene3D" id="3.40.50.150">
    <property type="entry name" value="Vaccinia Virus protein VP39"/>
    <property type="match status" value="1"/>
</dbReference>
<comment type="similarity">
    <text evidence="5">Belongs to the class I-like SAM-binding methyltransferase superfamily. RsmB/NOP family.</text>
</comment>
<evidence type="ECO:0000256" key="1">
    <source>
        <dbReference type="ARBA" id="ARBA00022603"/>
    </source>
</evidence>
<evidence type="ECO:0000313" key="8">
    <source>
        <dbReference type="Proteomes" id="UP000599688"/>
    </source>
</evidence>
<evidence type="ECO:0000259" key="6">
    <source>
        <dbReference type="PROSITE" id="PS51686"/>
    </source>
</evidence>
<reference evidence="7 8" key="1">
    <citation type="journal article" date="2014" name="Int. J. Syst. Evol. Microbiol.">
        <title>Complete genome sequence of Corynebacterium casei LMG S-19264T (=DSM 44701T), isolated from a smear-ripened cheese.</title>
        <authorList>
            <consortium name="US DOE Joint Genome Institute (JGI-PGF)"/>
            <person name="Walter F."/>
            <person name="Albersmeier A."/>
            <person name="Kalinowski J."/>
            <person name="Ruckert C."/>
        </authorList>
    </citation>
    <scope>NUCLEOTIDE SEQUENCE [LARGE SCALE GENOMIC DNA]</scope>
    <source>
        <strain evidence="7 8">CGMCC 1.12925</strain>
    </source>
</reference>
<feature type="binding site" evidence="5">
    <location>
        <position position="283"/>
    </location>
    <ligand>
        <name>S-adenosyl-L-methionine</name>
        <dbReference type="ChEBI" id="CHEBI:59789"/>
    </ligand>
</feature>
<keyword evidence="1 5" id="KW-0489">Methyltransferase</keyword>
<dbReference type="Pfam" id="PF01189">
    <property type="entry name" value="Methyltr_RsmB-F"/>
    <property type="match status" value="1"/>
</dbReference>
<keyword evidence="4 5" id="KW-0694">RNA-binding</keyword>
<keyword evidence="3 5" id="KW-0949">S-adenosyl-L-methionine</keyword>
<dbReference type="PANTHER" id="PTHR22807">
    <property type="entry name" value="NOP2 YEAST -RELATED NOL1/NOP2/FMU SUN DOMAIN-CONTAINING"/>
    <property type="match status" value="1"/>
</dbReference>
<feature type="active site" description="Nucleophile" evidence="5">
    <location>
        <position position="354"/>
    </location>
</feature>
<feature type="domain" description="SAM-dependent MTase RsmB/NOP-type" evidence="6">
    <location>
        <begin position="142"/>
        <end position="403"/>
    </location>
</feature>
<dbReference type="PANTHER" id="PTHR22807:SF53">
    <property type="entry name" value="RIBOSOMAL RNA SMALL SUBUNIT METHYLTRANSFERASE B-RELATED"/>
    <property type="match status" value="1"/>
</dbReference>
<dbReference type="InterPro" id="IPR023267">
    <property type="entry name" value="RCMT"/>
</dbReference>
<dbReference type="InterPro" id="IPR049560">
    <property type="entry name" value="MeTrfase_RsmB-F_NOP2_cat"/>
</dbReference>
<dbReference type="InterPro" id="IPR001678">
    <property type="entry name" value="MeTrfase_RsmB-F_NOP2_dom"/>
</dbReference>
<dbReference type="Gene3D" id="3.30.70.1170">
    <property type="entry name" value="Sun protein, domain 3"/>
    <property type="match status" value="1"/>
</dbReference>